<dbReference type="Pfam" id="PF07336">
    <property type="entry name" value="ABATE"/>
    <property type="match status" value="1"/>
</dbReference>
<gene>
    <name evidence="2" type="ORF">CLV59_106360</name>
</gene>
<sequence>MDSQSSISDLRLTGGDLCLDFINTVPHRFKPEEGDYLQSFRDITAWYHHIQGMTPKTIQTLDRLAKSYPQKAAQVFTKSIQLRELLYQICLQVTTGKAPAPHDLITLSTYIAEAYTNMELSWQKEQGRLQLQFNAPALEQVNWHIAQHALQLLTNGPLKQVKQCPGCGWIFLDKSKNSSRRWCSMATCGDIDKVTRFQQRNKKRK</sequence>
<accession>A0A327VTT6</accession>
<evidence type="ECO:0000313" key="2">
    <source>
        <dbReference type="EMBL" id="RAJ79299.1"/>
    </source>
</evidence>
<evidence type="ECO:0000259" key="1">
    <source>
        <dbReference type="Pfam" id="PF11706"/>
    </source>
</evidence>
<dbReference type="InterPro" id="IPR023286">
    <property type="entry name" value="ABATE_dom_sf"/>
</dbReference>
<reference evidence="2 3" key="1">
    <citation type="submission" date="2018-06" db="EMBL/GenBank/DDBJ databases">
        <title>Genomic Encyclopedia of Archaeal and Bacterial Type Strains, Phase II (KMG-II): from individual species to whole genera.</title>
        <authorList>
            <person name="Goeker M."/>
        </authorList>
    </citation>
    <scope>NUCLEOTIDE SEQUENCE [LARGE SCALE GENOMIC DNA]</scope>
    <source>
        <strain evidence="2 3">DSM 29821</strain>
    </source>
</reference>
<dbReference type="Proteomes" id="UP000249819">
    <property type="component" value="Unassembled WGS sequence"/>
</dbReference>
<dbReference type="InterPro" id="IPR010852">
    <property type="entry name" value="ABATE"/>
</dbReference>
<name>A0A327VTT6_9BACT</name>
<dbReference type="PANTHER" id="PTHR35525:SF3">
    <property type="entry name" value="BLL6575 PROTEIN"/>
    <property type="match status" value="1"/>
</dbReference>
<proteinExistence type="predicted"/>
<dbReference type="RefSeq" id="WP_170137825.1">
    <property type="nucleotide sequence ID" value="NZ_QLMA01000006.1"/>
</dbReference>
<dbReference type="AlphaFoldDB" id="A0A327VTT6"/>
<keyword evidence="3" id="KW-1185">Reference proteome</keyword>
<dbReference type="SUPFAM" id="SSF160904">
    <property type="entry name" value="Jann2411-like"/>
    <property type="match status" value="1"/>
</dbReference>
<dbReference type="Pfam" id="PF11706">
    <property type="entry name" value="zf-CGNR"/>
    <property type="match status" value="1"/>
</dbReference>
<dbReference type="EMBL" id="QLMA01000006">
    <property type="protein sequence ID" value="RAJ79299.1"/>
    <property type="molecule type" value="Genomic_DNA"/>
</dbReference>
<dbReference type="Gene3D" id="1.10.3300.10">
    <property type="entry name" value="Jann2411-like domain"/>
    <property type="match status" value="1"/>
</dbReference>
<protein>
    <submittedName>
        <fullName evidence="2">Putative RNA-binding Zn ribbon-like protein</fullName>
    </submittedName>
</protein>
<dbReference type="InterPro" id="IPR021005">
    <property type="entry name" value="Znf_CGNR"/>
</dbReference>
<comment type="caution">
    <text evidence="2">The sequence shown here is derived from an EMBL/GenBank/DDBJ whole genome shotgun (WGS) entry which is preliminary data.</text>
</comment>
<feature type="domain" description="Zinc finger CGNR" evidence="1">
    <location>
        <begin position="161"/>
        <end position="200"/>
    </location>
</feature>
<evidence type="ECO:0000313" key="3">
    <source>
        <dbReference type="Proteomes" id="UP000249819"/>
    </source>
</evidence>
<dbReference type="PANTHER" id="PTHR35525">
    <property type="entry name" value="BLL6575 PROTEIN"/>
    <property type="match status" value="1"/>
</dbReference>
<organism evidence="2 3">
    <name type="scientific">Chitinophaga dinghuensis</name>
    <dbReference type="NCBI Taxonomy" id="1539050"/>
    <lineage>
        <taxon>Bacteria</taxon>
        <taxon>Pseudomonadati</taxon>
        <taxon>Bacteroidota</taxon>
        <taxon>Chitinophagia</taxon>
        <taxon>Chitinophagales</taxon>
        <taxon>Chitinophagaceae</taxon>
        <taxon>Chitinophaga</taxon>
    </lineage>
</organism>